<evidence type="ECO:0000313" key="2">
    <source>
        <dbReference type="EMBL" id="EPX57654.1"/>
    </source>
</evidence>
<protein>
    <submittedName>
        <fullName evidence="2">Uncharacterized protein</fullName>
    </submittedName>
</protein>
<name>S9Q8L0_CYSF2</name>
<evidence type="ECO:0000313" key="3">
    <source>
        <dbReference type="Proteomes" id="UP000011682"/>
    </source>
</evidence>
<proteinExistence type="predicted"/>
<feature type="region of interest" description="Disordered" evidence="1">
    <location>
        <begin position="1"/>
        <end position="31"/>
    </location>
</feature>
<dbReference type="AlphaFoldDB" id="S9Q8L0"/>
<reference evidence="2" key="1">
    <citation type="submission" date="2013-05" db="EMBL/GenBank/DDBJ databases">
        <title>Genome assembly of Cystobacter fuscus DSM 2262.</title>
        <authorList>
            <person name="Sharma G."/>
            <person name="Khatri I."/>
            <person name="Kaur C."/>
            <person name="Mayilraj S."/>
            <person name="Subramanian S."/>
        </authorList>
    </citation>
    <scope>NUCLEOTIDE SEQUENCE [LARGE SCALE GENOMIC DNA]</scope>
    <source>
        <strain evidence="2">DSM 2262</strain>
    </source>
</reference>
<sequence>MHRFIHSSATASATALARAKGTTTRAWEHTFPPVPFRGCLSPCSGVGLTDGPTSPRSPPATPATRTVGRTPGNRPPVGNGDYPPSGSWVGCDK</sequence>
<accession>S9Q8L0</accession>
<dbReference type="Proteomes" id="UP000011682">
    <property type="component" value="Unassembled WGS sequence"/>
</dbReference>
<organism evidence="2 3">
    <name type="scientific">Cystobacter fuscus (strain ATCC 25194 / DSM 2262 / NBRC 100088 / M29)</name>
    <dbReference type="NCBI Taxonomy" id="1242864"/>
    <lineage>
        <taxon>Bacteria</taxon>
        <taxon>Pseudomonadati</taxon>
        <taxon>Myxococcota</taxon>
        <taxon>Myxococcia</taxon>
        <taxon>Myxococcales</taxon>
        <taxon>Cystobacterineae</taxon>
        <taxon>Archangiaceae</taxon>
        <taxon>Cystobacter</taxon>
    </lineage>
</organism>
<comment type="caution">
    <text evidence="2">The sequence shown here is derived from an EMBL/GenBank/DDBJ whole genome shotgun (WGS) entry which is preliminary data.</text>
</comment>
<gene>
    <name evidence="2" type="ORF">D187_004793</name>
</gene>
<feature type="region of interest" description="Disordered" evidence="1">
    <location>
        <begin position="43"/>
        <end position="93"/>
    </location>
</feature>
<dbReference type="EMBL" id="ANAH02000033">
    <property type="protein sequence ID" value="EPX57654.1"/>
    <property type="molecule type" value="Genomic_DNA"/>
</dbReference>
<evidence type="ECO:0000256" key="1">
    <source>
        <dbReference type="SAM" id="MobiDB-lite"/>
    </source>
</evidence>
<feature type="compositionally biased region" description="Low complexity" evidence="1">
    <location>
        <begin position="7"/>
        <end position="19"/>
    </location>
</feature>
<keyword evidence="3" id="KW-1185">Reference proteome</keyword>